<evidence type="ECO:0000256" key="8">
    <source>
        <dbReference type="SAM" id="Phobius"/>
    </source>
</evidence>
<name>A0ABD5YTU7_9EURY</name>
<evidence type="ECO:0000259" key="9">
    <source>
        <dbReference type="Pfam" id="PF13231"/>
    </source>
</evidence>
<evidence type="ECO:0000256" key="2">
    <source>
        <dbReference type="ARBA" id="ARBA00022475"/>
    </source>
</evidence>
<feature type="domain" description="Glycosyltransferase RgtA/B/C/D-like" evidence="9">
    <location>
        <begin position="139"/>
        <end position="260"/>
    </location>
</feature>
<reference evidence="10 11" key="1">
    <citation type="journal article" date="2019" name="Int. J. Syst. Evol. Microbiol.">
        <title>The Global Catalogue of Microorganisms (GCM) 10K type strain sequencing project: providing services to taxonomists for standard genome sequencing and annotation.</title>
        <authorList>
            <consortium name="The Broad Institute Genomics Platform"/>
            <consortium name="The Broad Institute Genome Sequencing Center for Infectious Disease"/>
            <person name="Wu L."/>
            <person name="Ma J."/>
        </authorList>
    </citation>
    <scope>NUCLEOTIDE SEQUENCE [LARGE SCALE GENOMIC DNA]</scope>
    <source>
        <strain evidence="10 11">RDMS1</strain>
    </source>
</reference>
<dbReference type="Pfam" id="PF13231">
    <property type="entry name" value="PMT_2"/>
    <property type="match status" value="1"/>
</dbReference>
<comment type="subcellular location">
    <subcellularLocation>
        <location evidence="1">Cell membrane</location>
        <topology evidence="1">Multi-pass membrane protein</topology>
    </subcellularLocation>
</comment>
<keyword evidence="2" id="KW-1003">Cell membrane</keyword>
<keyword evidence="6 8" id="KW-1133">Transmembrane helix</keyword>
<feature type="transmembrane region" description="Helical" evidence="8">
    <location>
        <begin position="134"/>
        <end position="159"/>
    </location>
</feature>
<dbReference type="GO" id="GO:0005886">
    <property type="term" value="C:plasma membrane"/>
    <property type="evidence" value="ECO:0007669"/>
    <property type="project" value="UniProtKB-SubCell"/>
</dbReference>
<evidence type="ECO:0000256" key="3">
    <source>
        <dbReference type="ARBA" id="ARBA00022676"/>
    </source>
</evidence>
<dbReference type="PANTHER" id="PTHR33908:SF11">
    <property type="entry name" value="MEMBRANE PROTEIN"/>
    <property type="match status" value="1"/>
</dbReference>
<evidence type="ECO:0000256" key="1">
    <source>
        <dbReference type="ARBA" id="ARBA00004651"/>
    </source>
</evidence>
<sequence length="607" mass="67879">MLRRLTAPIVRAKRQVVNDLRSDPYLAYILLLATALCSFWIWHRVPNFATRDERWRIVDIMEAIGFSIQDPSVDSLRDGIIFWRSYGATFYLYGIVLLPLLCYLALTGGLEQLTGLSEAWTIGHWTYWQILPSWVWSVAIVSARLVNVTLAVGCVYLVYRIGTMLRDRATGRLAATTLALTWGLVVLAHEAGEDVPALFFLLLTFIYALAYVETGSSRRFLGGCLFGGIAIAFKLTAGVGVVLLAGAYLLRARRHGTTPMEALFRPTMLVSGAAIGIVTVYIGFPSAVSGGVDVLFDRVARGTTAKGSSHGWLRRPSWWWLLRGYLNGLGFPLFVGSLAAVVAAFDRLRHRQRSIESDGIVLSLLVVGATLLVFSQWAYIRTHHLLLTVPFLLVLLAVALQHTAVQRPRLARVATAVLLVTSAFYTGLGTVGYATQPRDQAAKWLTDHATENATVETYATDPQDAAVPYAMTTHRPNLPTNDEYEHMLAEWVLDMPERCPTYIQLNYQTSFMYLAPDNHSERASDHSNPQVRAYYHNLLAENTYPYEVVARFGREPRFLRTAEARPVYWELLRAGIYPRTNQYGDPQDFGVDQYTVILERTEASCVG</sequence>
<keyword evidence="4 10" id="KW-0808">Transferase</keyword>
<keyword evidence="5 8" id="KW-0812">Transmembrane</keyword>
<dbReference type="GeneID" id="76199481"/>
<evidence type="ECO:0000256" key="6">
    <source>
        <dbReference type="ARBA" id="ARBA00022989"/>
    </source>
</evidence>
<dbReference type="GO" id="GO:0016757">
    <property type="term" value="F:glycosyltransferase activity"/>
    <property type="evidence" value="ECO:0007669"/>
    <property type="project" value="UniProtKB-KW"/>
</dbReference>
<evidence type="ECO:0000313" key="10">
    <source>
        <dbReference type="EMBL" id="MFC7189915.1"/>
    </source>
</evidence>
<feature type="transmembrane region" description="Helical" evidence="8">
    <location>
        <begin position="195"/>
        <end position="212"/>
    </location>
</feature>
<dbReference type="EMBL" id="JBHTAX010000001">
    <property type="protein sequence ID" value="MFC7189915.1"/>
    <property type="molecule type" value="Genomic_DNA"/>
</dbReference>
<keyword evidence="11" id="KW-1185">Reference proteome</keyword>
<dbReference type="Proteomes" id="UP001596417">
    <property type="component" value="Unassembled WGS sequence"/>
</dbReference>
<evidence type="ECO:0000256" key="5">
    <source>
        <dbReference type="ARBA" id="ARBA00022692"/>
    </source>
</evidence>
<dbReference type="AlphaFoldDB" id="A0ABD5YTU7"/>
<dbReference type="GO" id="GO:0008610">
    <property type="term" value="P:lipid biosynthetic process"/>
    <property type="evidence" value="ECO:0007669"/>
    <property type="project" value="UniProtKB-ARBA"/>
</dbReference>
<keyword evidence="3 10" id="KW-0328">Glycosyltransferase</keyword>
<dbReference type="InterPro" id="IPR038731">
    <property type="entry name" value="RgtA/B/C-like"/>
</dbReference>
<evidence type="ECO:0000256" key="7">
    <source>
        <dbReference type="ARBA" id="ARBA00023136"/>
    </source>
</evidence>
<keyword evidence="7 8" id="KW-0472">Membrane</keyword>
<organism evidence="10 11">
    <name type="scientific">Halocatena marina</name>
    <dbReference type="NCBI Taxonomy" id="2934937"/>
    <lineage>
        <taxon>Archaea</taxon>
        <taxon>Methanobacteriati</taxon>
        <taxon>Methanobacteriota</taxon>
        <taxon>Stenosarchaea group</taxon>
        <taxon>Halobacteria</taxon>
        <taxon>Halobacteriales</taxon>
        <taxon>Natronomonadaceae</taxon>
        <taxon>Halocatena</taxon>
    </lineage>
</organism>
<accession>A0ABD5YTU7</accession>
<protein>
    <submittedName>
        <fullName evidence="10">Glycosyltransferase family 39 protein</fullName>
        <ecNumber evidence="10">2.4.-.-</ecNumber>
    </submittedName>
</protein>
<feature type="transmembrane region" description="Helical" evidence="8">
    <location>
        <begin position="224"/>
        <end position="250"/>
    </location>
</feature>
<gene>
    <name evidence="10" type="ORF">ACFQL7_08635</name>
</gene>
<dbReference type="EC" id="2.4.-.-" evidence="10"/>
<comment type="caution">
    <text evidence="10">The sequence shown here is derived from an EMBL/GenBank/DDBJ whole genome shotgun (WGS) entry which is preliminary data.</text>
</comment>
<feature type="transmembrane region" description="Helical" evidence="8">
    <location>
        <begin position="360"/>
        <end position="379"/>
    </location>
</feature>
<evidence type="ECO:0000256" key="4">
    <source>
        <dbReference type="ARBA" id="ARBA00022679"/>
    </source>
</evidence>
<feature type="transmembrane region" description="Helical" evidence="8">
    <location>
        <begin position="25"/>
        <end position="42"/>
    </location>
</feature>
<dbReference type="InterPro" id="IPR050297">
    <property type="entry name" value="LipidA_mod_glycosyltrf_83"/>
</dbReference>
<feature type="transmembrane region" description="Helical" evidence="8">
    <location>
        <begin position="385"/>
        <end position="401"/>
    </location>
</feature>
<proteinExistence type="predicted"/>
<evidence type="ECO:0000313" key="11">
    <source>
        <dbReference type="Proteomes" id="UP001596417"/>
    </source>
</evidence>
<feature type="transmembrane region" description="Helical" evidence="8">
    <location>
        <begin position="413"/>
        <end position="434"/>
    </location>
</feature>
<feature type="transmembrane region" description="Helical" evidence="8">
    <location>
        <begin position="325"/>
        <end position="348"/>
    </location>
</feature>
<dbReference type="PANTHER" id="PTHR33908">
    <property type="entry name" value="MANNOSYLTRANSFERASE YKCB-RELATED"/>
    <property type="match status" value="1"/>
</dbReference>
<feature type="transmembrane region" description="Helical" evidence="8">
    <location>
        <begin position="90"/>
        <end position="110"/>
    </location>
</feature>
<dbReference type="RefSeq" id="WP_264554688.1">
    <property type="nucleotide sequence ID" value="NZ_CP109979.1"/>
</dbReference>